<dbReference type="AlphaFoldDB" id="A0A2A6FPN6"/>
<name>A0A2A6FPN6_9MICO</name>
<evidence type="ECO:0000313" key="1">
    <source>
        <dbReference type="EMBL" id="PDQ34844.1"/>
    </source>
</evidence>
<gene>
    <name evidence="1" type="ORF">B5766_08740</name>
</gene>
<organism evidence="1 2">
    <name type="scientific">Candidatus Lumbricidiphila eiseniae</name>
    <dbReference type="NCBI Taxonomy" id="1969409"/>
    <lineage>
        <taxon>Bacteria</taxon>
        <taxon>Bacillati</taxon>
        <taxon>Actinomycetota</taxon>
        <taxon>Actinomycetes</taxon>
        <taxon>Micrococcales</taxon>
        <taxon>Microbacteriaceae</taxon>
        <taxon>Candidatus Lumbricidiphila</taxon>
    </lineage>
</organism>
<reference evidence="2" key="1">
    <citation type="submission" date="2017-03" db="EMBL/GenBank/DDBJ databases">
        <authorList>
            <person name="Lund M.B."/>
        </authorList>
    </citation>
    <scope>NUCLEOTIDE SEQUENCE [LARGE SCALE GENOMIC DNA]</scope>
</reference>
<evidence type="ECO:0000313" key="2">
    <source>
        <dbReference type="Proteomes" id="UP000219994"/>
    </source>
</evidence>
<accession>A0A2A6FPN6</accession>
<proteinExistence type="predicted"/>
<dbReference type="EMBL" id="NAEP01000044">
    <property type="protein sequence ID" value="PDQ34844.1"/>
    <property type="molecule type" value="Genomic_DNA"/>
</dbReference>
<comment type="caution">
    <text evidence="1">The sequence shown here is derived from an EMBL/GenBank/DDBJ whole genome shotgun (WGS) entry which is preliminary data.</text>
</comment>
<dbReference type="Proteomes" id="UP000219994">
    <property type="component" value="Unassembled WGS sequence"/>
</dbReference>
<sequence length="93" mass="11122">MQYLCVSTHWFVKRRRAVLPDGLHVGGNLHKIMTDLEWWCAKFQRDLSARRRDHRRDPNAIASWSNVHTRMVKIRPRSQLFDDTPIAKEKVNR</sequence>
<protein>
    <submittedName>
        <fullName evidence="1">Uncharacterized protein</fullName>
    </submittedName>
</protein>